<dbReference type="OrthoDB" id="2505887at2759"/>
<organism evidence="3 4">
    <name type="scientific">Funneliformis geosporum</name>
    <dbReference type="NCBI Taxonomy" id="1117311"/>
    <lineage>
        <taxon>Eukaryota</taxon>
        <taxon>Fungi</taxon>
        <taxon>Fungi incertae sedis</taxon>
        <taxon>Mucoromycota</taxon>
        <taxon>Glomeromycotina</taxon>
        <taxon>Glomeromycetes</taxon>
        <taxon>Glomerales</taxon>
        <taxon>Glomeraceae</taxon>
        <taxon>Funneliformis</taxon>
    </lineage>
</organism>
<dbReference type="InterPro" id="IPR000313">
    <property type="entry name" value="PWWP_dom"/>
</dbReference>
<dbReference type="SUPFAM" id="SSF63748">
    <property type="entry name" value="Tudor/PWWP/MBT"/>
    <property type="match status" value="2"/>
</dbReference>
<gene>
    <name evidence="3" type="ORF">FWILDA_LOCUS2679</name>
</gene>
<sequence>MSYNLRKRAHSLIFNSSPNTTDSTPHKKLKKSSNTHVATPVIKSNFNLRNKVLSNKFLSQSSSSKSVKDDKIEPLLLPNVVWVNDGKRGWWPSEIISKDKSEKPLLVRLFGQESPCKLELHNISKSTILPFHNELFTQLRKTGENSNMKELFTKAMTEAMAKETEDNDGLPSEDWAIQMVVENSSPNSQKKRIGKSSLANEKRTKEINNSSVFGKESLRWEKFISKEGSDFEIGKDGNLQIPGEYVLARARPTKKYYPATIISFDKPDKYKILFCDHSSGTVKRNDFFTKYEGGFKTCELGCFEMEYEDPTYEEPDLIKTIQSLEPILSQILRGKENSSWRFQHFYMGGKKRNLLASKVSQGPFTLSQFGLIARVLRGMFIPEIAESIDKKSKILSPVKLTNKRDIKNEEESIEGVTAKSKNVVDNDKSMNIEDSITIQHEESLFDSDLSNDIKLRFVNDVLLPETIIRLIMIDEKIGYEEADCKMLDGYNELRWVENLIAERTSFQVGSESLREKAKK</sequence>
<dbReference type="Gene3D" id="2.30.30.140">
    <property type="match status" value="1"/>
</dbReference>
<feature type="domain" description="PWWP" evidence="2">
    <location>
        <begin position="77"/>
        <end position="134"/>
    </location>
</feature>
<comment type="caution">
    <text evidence="3">The sequence shown here is derived from an EMBL/GenBank/DDBJ whole genome shotgun (WGS) entry which is preliminary data.</text>
</comment>
<accession>A0A9W4SF47</accession>
<dbReference type="CDD" id="cd04508">
    <property type="entry name" value="Tudor_SF"/>
    <property type="match status" value="1"/>
</dbReference>
<proteinExistence type="predicted"/>
<evidence type="ECO:0000313" key="4">
    <source>
        <dbReference type="Proteomes" id="UP001153678"/>
    </source>
</evidence>
<dbReference type="EMBL" id="CAMKVN010000323">
    <property type="protein sequence ID" value="CAI2166648.1"/>
    <property type="molecule type" value="Genomic_DNA"/>
</dbReference>
<evidence type="ECO:0000256" key="1">
    <source>
        <dbReference type="SAM" id="MobiDB-lite"/>
    </source>
</evidence>
<feature type="compositionally biased region" description="Polar residues" evidence="1">
    <location>
        <begin position="14"/>
        <end position="23"/>
    </location>
</feature>
<dbReference type="Proteomes" id="UP001153678">
    <property type="component" value="Unassembled WGS sequence"/>
</dbReference>
<dbReference type="PROSITE" id="PS50812">
    <property type="entry name" value="PWWP"/>
    <property type="match status" value="1"/>
</dbReference>
<reference evidence="3" key="1">
    <citation type="submission" date="2022-08" db="EMBL/GenBank/DDBJ databases">
        <authorList>
            <person name="Kallberg Y."/>
            <person name="Tangrot J."/>
            <person name="Rosling A."/>
        </authorList>
    </citation>
    <scope>NUCLEOTIDE SEQUENCE</scope>
    <source>
        <strain evidence="3">Wild A</strain>
    </source>
</reference>
<evidence type="ECO:0000259" key="2">
    <source>
        <dbReference type="PROSITE" id="PS50812"/>
    </source>
</evidence>
<evidence type="ECO:0000313" key="3">
    <source>
        <dbReference type="EMBL" id="CAI2166648.1"/>
    </source>
</evidence>
<dbReference type="AlphaFoldDB" id="A0A9W4SF47"/>
<keyword evidence="4" id="KW-1185">Reference proteome</keyword>
<protein>
    <submittedName>
        <fullName evidence="3">9085_t:CDS:1</fullName>
    </submittedName>
</protein>
<name>A0A9W4SF47_9GLOM</name>
<feature type="region of interest" description="Disordered" evidence="1">
    <location>
        <begin position="14"/>
        <end position="35"/>
    </location>
</feature>